<evidence type="ECO:0000313" key="1">
    <source>
        <dbReference type="EMBL" id="CAF4645453.1"/>
    </source>
</evidence>
<organism evidence="1 3">
    <name type="scientific">Rotaria magnacalcarata</name>
    <dbReference type="NCBI Taxonomy" id="392030"/>
    <lineage>
        <taxon>Eukaryota</taxon>
        <taxon>Metazoa</taxon>
        <taxon>Spiralia</taxon>
        <taxon>Gnathifera</taxon>
        <taxon>Rotifera</taxon>
        <taxon>Eurotatoria</taxon>
        <taxon>Bdelloidea</taxon>
        <taxon>Philodinida</taxon>
        <taxon>Philodinidae</taxon>
        <taxon>Rotaria</taxon>
    </lineage>
</organism>
<feature type="non-terminal residue" evidence="1">
    <location>
        <position position="1"/>
    </location>
</feature>
<evidence type="ECO:0000313" key="3">
    <source>
        <dbReference type="Proteomes" id="UP000676336"/>
    </source>
</evidence>
<evidence type="ECO:0000313" key="2">
    <source>
        <dbReference type="EMBL" id="CAF4827673.1"/>
    </source>
</evidence>
<feature type="non-terminal residue" evidence="1">
    <location>
        <position position="44"/>
    </location>
</feature>
<reference evidence="1" key="1">
    <citation type="submission" date="2021-02" db="EMBL/GenBank/DDBJ databases">
        <authorList>
            <person name="Nowell W R."/>
        </authorList>
    </citation>
    <scope>NUCLEOTIDE SEQUENCE</scope>
</reference>
<gene>
    <name evidence="1" type="ORF">SMN809_LOCUS40872</name>
    <name evidence="2" type="ORF">SMN809_LOCUS48326</name>
</gene>
<dbReference type="EMBL" id="CAJOBI010113777">
    <property type="protein sequence ID" value="CAF4645453.1"/>
    <property type="molecule type" value="Genomic_DNA"/>
</dbReference>
<dbReference type="AlphaFoldDB" id="A0A8S2ZPX9"/>
<name>A0A8S2ZPX9_9BILA</name>
<comment type="caution">
    <text evidence="1">The sequence shown here is derived from an EMBL/GenBank/DDBJ whole genome shotgun (WGS) entry which is preliminary data.</text>
</comment>
<protein>
    <submittedName>
        <fullName evidence="1">Uncharacterized protein</fullName>
    </submittedName>
</protein>
<accession>A0A8S2ZPX9</accession>
<proteinExistence type="predicted"/>
<sequence>MTESDSVYSFISIKHIDFAKLNNSNPNVLANFLLPTPFGPMQAD</sequence>
<dbReference type="EMBL" id="CAJOBI010155026">
    <property type="protein sequence ID" value="CAF4827673.1"/>
    <property type="molecule type" value="Genomic_DNA"/>
</dbReference>
<dbReference type="Proteomes" id="UP000676336">
    <property type="component" value="Unassembled WGS sequence"/>
</dbReference>